<organism evidence="2 3">
    <name type="scientific">Asparagus officinalis</name>
    <name type="common">Garden asparagus</name>
    <dbReference type="NCBI Taxonomy" id="4686"/>
    <lineage>
        <taxon>Eukaryota</taxon>
        <taxon>Viridiplantae</taxon>
        <taxon>Streptophyta</taxon>
        <taxon>Embryophyta</taxon>
        <taxon>Tracheophyta</taxon>
        <taxon>Spermatophyta</taxon>
        <taxon>Magnoliopsida</taxon>
        <taxon>Liliopsida</taxon>
        <taxon>Asparagales</taxon>
        <taxon>Asparagaceae</taxon>
        <taxon>Asparagoideae</taxon>
        <taxon>Asparagus</taxon>
    </lineage>
</organism>
<dbReference type="Proteomes" id="UP000243459">
    <property type="component" value="Chromosome 2"/>
</dbReference>
<evidence type="ECO:0000313" key="2">
    <source>
        <dbReference type="EMBL" id="ONK78282.1"/>
    </source>
</evidence>
<dbReference type="EMBL" id="CM007382">
    <property type="protein sequence ID" value="ONK78282.1"/>
    <property type="molecule type" value="Genomic_DNA"/>
</dbReference>
<keyword evidence="3" id="KW-1185">Reference proteome</keyword>
<dbReference type="OrthoDB" id="1918704at2759"/>
<evidence type="ECO:0000313" key="3">
    <source>
        <dbReference type="Proteomes" id="UP000243459"/>
    </source>
</evidence>
<evidence type="ECO:0000256" key="1">
    <source>
        <dbReference type="SAM" id="MobiDB-lite"/>
    </source>
</evidence>
<dbReference type="PANTHER" id="PTHR35095:SF1">
    <property type="entry name" value="OS05G0143300 PROTEIN"/>
    <property type="match status" value="1"/>
</dbReference>
<feature type="compositionally biased region" description="Low complexity" evidence="1">
    <location>
        <begin position="255"/>
        <end position="264"/>
    </location>
</feature>
<dbReference type="AlphaFoldDB" id="A0A5P1FJI6"/>
<dbReference type="PANTHER" id="PTHR35095">
    <property type="entry name" value="OS05G0143300 PROTEIN"/>
    <property type="match status" value="1"/>
</dbReference>
<reference evidence="3" key="1">
    <citation type="journal article" date="2017" name="Nat. Commun.">
        <title>The asparagus genome sheds light on the origin and evolution of a young Y chromosome.</title>
        <authorList>
            <person name="Harkess A."/>
            <person name="Zhou J."/>
            <person name="Xu C."/>
            <person name="Bowers J.E."/>
            <person name="Van der Hulst R."/>
            <person name="Ayyampalayam S."/>
            <person name="Mercati F."/>
            <person name="Riccardi P."/>
            <person name="McKain M.R."/>
            <person name="Kakrana A."/>
            <person name="Tang H."/>
            <person name="Ray J."/>
            <person name="Groenendijk J."/>
            <person name="Arikit S."/>
            <person name="Mathioni S.M."/>
            <person name="Nakano M."/>
            <person name="Shan H."/>
            <person name="Telgmann-Rauber A."/>
            <person name="Kanno A."/>
            <person name="Yue Z."/>
            <person name="Chen H."/>
            <person name="Li W."/>
            <person name="Chen Y."/>
            <person name="Xu X."/>
            <person name="Zhang Y."/>
            <person name="Luo S."/>
            <person name="Chen H."/>
            <person name="Gao J."/>
            <person name="Mao Z."/>
            <person name="Pires J.C."/>
            <person name="Luo M."/>
            <person name="Kudrna D."/>
            <person name="Wing R.A."/>
            <person name="Meyers B.C."/>
            <person name="Yi K."/>
            <person name="Kong H."/>
            <person name="Lavrijsen P."/>
            <person name="Sunseri F."/>
            <person name="Falavigna A."/>
            <person name="Ye Y."/>
            <person name="Leebens-Mack J.H."/>
            <person name="Chen G."/>
        </authorList>
    </citation>
    <scope>NUCLEOTIDE SEQUENCE [LARGE SCALE GENOMIC DNA]</scope>
    <source>
        <strain evidence="3">cv. DH0086</strain>
    </source>
</reference>
<dbReference type="OMA" id="HPDGQIT"/>
<feature type="compositionally biased region" description="Polar residues" evidence="1">
    <location>
        <begin position="239"/>
        <end position="254"/>
    </location>
</feature>
<gene>
    <name evidence="2" type="ORF">A4U43_C02F16640</name>
</gene>
<sequence>MAELSLMGSASFRPGIFHQFQILIRHPPKEFQAFSPGNGKRQNILNSGSICMETPHFEDSWKISSLSPDNHLLRRKPVINRSMLTDMQDACPESMLFSSGVAEQCTRHEKIQKFLASSSNITDGNCLNNTLLYEMGFQPVAIDMDDEFSPCKIETDDLQKIIHHRKLYVPQSVFYSVGNLYDTSFSTEHPNGHVLFTGNAAEMKDLLSTVTDVPQGLSNGSRKAMVVPYFTRKRGGRARSNTQPPSSVSETQTVGPSKSSGKSKSPQKKKQSKTPEAERFTKNYFYACDCLFNIYLDNSASRTSFLSLKDSGPELAQLLYRFSAGIAGTGLAVLFTVSYKAMNGNMAPLTSSKLFSVGFGLALLWLSSAVTRLREIIYDISRRSARGKKPNEEMVLVENIRTSLNEIFFRFMVVIAVGILTF</sequence>
<feature type="region of interest" description="Disordered" evidence="1">
    <location>
        <begin position="233"/>
        <end position="275"/>
    </location>
</feature>
<dbReference type="Gramene" id="ONK78282">
    <property type="protein sequence ID" value="ONK78282"/>
    <property type="gene ID" value="A4U43_C02F16640"/>
</dbReference>
<accession>A0A5P1FJI6</accession>
<protein>
    <submittedName>
        <fullName evidence="2">Uncharacterized protein</fullName>
    </submittedName>
</protein>
<name>A0A5P1FJI6_ASPOF</name>
<proteinExistence type="predicted"/>